<keyword evidence="10" id="KW-0325">Glycoprotein</keyword>
<feature type="domain" description="Sushi" evidence="17">
    <location>
        <begin position="500"/>
        <end position="558"/>
    </location>
</feature>
<dbReference type="FunFam" id="2.10.70.10:FF:000064">
    <property type="entry name" value="Fibulin 7"/>
    <property type="match status" value="7"/>
</dbReference>
<gene>
    <name evidence="19" type="primary">LOC109471797</name>
</gene>
<feature type="disulfide bond" evidence="12">
    <location>
        <begin position="706"/>
        <end position="733"/>
    </location>
</feature>
<feature type="domain" description="VWFA" evidence="16">
    <location>
        <begin position="40"/>
        <end position="217"/>
    </location>
</feature>
<evidence type="ECO:0000256" key="9">
    <source>
        <dbReference type="ARBA" id="ARBA00023157"/>
    </source>
</evidence>
<dbReference type="PROSITE" id="PS50234">
    <property type="entry name" value="VWFA"/>
    <property type="match status" value="4"/>
</dbReference>
<evidence type="ECO:0000256" key="6">
    <source>
        <dbReference type="ARBA" id="ARBA00022737"/>
    </source>
</evidence>
<evidence type="ECO:0000256" key="7">
    <source>
        <dbReference type="ARBA" id="ARBA00022837"/>
    </source>
</evidence>
<evidence type="ECO:0000313" key="18">
    <source>
        <dbReference type="Proteomes" id="UP000515135"/>
    </source>
</evidence>
<feature type="domain" description="Sushi" evidence="17">
    <location>
        <begin position="1279"/>
        <end position="1334"/>
    </location>
</feature>
<dbReference type="RefSeq" id="XP_019626710.1">
    <property type="nucleotide sequence ID" value="XM_019771151.1"/>
</dbReference>
<dbReference type="PANTHER" id="PTHR45656:SF4">
    <property type="entry name" value="PROTEIN CBR-CLEC-78"/>
    <property type="match status" value="1"/>
</dbReference>
<dbReference type="PROSITE" id="PS50923">
    <property type="entry name" value="SUSHI"/>
    <property type="match status" value="17"/>
</dbReference>
<feature type="disulfide bond" evidence="12">
    <location>
        <begin position="765"/>
        <end position="792"/>
    </location>
</feature>
<feature type="domain" description="Sushi" evidence="17">
    <location>
        <begin position="972"/>
        <end position="1030"/>
    </location>
</feature>
<dbReference type="SUPFAM" id="SSF53300">
    <property type="entry name" value="vWA-like"/>
    <property type="match status" value="4"/>
</dbReference>
<feature type="disulfide bond" evidence="12">
    <location>
        <begin position="293"/>
        <end position="320"/>
    </location>
</feature>
<evidence type="ECO:0000256" key="8">
    <source>
        <dbReference type="ARBA" id="ARBA00022889"/>
    </source>
</evidence>
<evidence type="ECO:0000256" key="4">
    <source>
        <dbReference type="ARBA" id="ARBA00022659"/>
    </source>
</evidence>
<feature type="domain" description="Sushi" evidence="17">
    <location>
        <begin position="441"/>
        <end position="499"/>
    </location>
</feature>
<feature type="disulfide bond" evidence="12">
    <location>
        <begin position="883"/>
        <end position="910"/>
    </location>
</feature>
<dbReference type="Gene3D" id="2.10.25.10">
    <property type="entry name" value="Laminin"/>
    <property type="match status" value="2"/>
</dbReference>
<dbReference type="PROSITE" id="PS01186">
    <property type="entry name" value="EGF_2"/>
    <property type="match status" value="2"/>
</dbReference>
<feature type="disulfide bond" evidence="12">
    <location>
        <begin position="588"/>
        <end position="615"/>
    </location>
</feature>
<evidence type="ECO:0000256" key="2">
    <source>
        <dbReference type="ARBA" id="ARBA00022525"/>
    </source>
</evidence>
<dbReference type="InterPro" id="IPR000742">
    <property type="entry name" value="EGF"/>
</dbReference>
<evidence type="ECO:0000256" key="14">
    <source>
        <dbReference type="SAM" id="SignalP"/>
    </source>
</evidence>
<evidence type="ECO:0000256" key="5">
    <source>
        <dbReference type="ARBA" id="ARBA00022729"/>
    </source>
</evidence>
<feature type="disulfide bond" evidence="12">
    <location>
        <begin position="411"/>
        <end position="438"/>
    </location>
</feature>
<feature type="domain" description="VWFA" evidence="16">
    <location>
        <begin position="1101"/>
        <end position="1271"/>
    </location>
</feature>
<reference evidence="19" key="1">
    <citation type="submission" date="2025-08" db="UniProtKB">
        <authorList>
            <consortium name="RefSeq"/>
        </authorList>
    </citation>
    <scope>IDENTIFICATION</scope>
    <source>
        <tissue evidence="19">Gonad</tissue>
    </source>
</reference>
<feature type="domain" description="VWFA" evidence="16">
    <location>
        <begin position="1671"/>
        <end position="1843"/>
    </location>
</feature>
<dbReference type="GO" id="GO:0007155">
    <property type="term" value="P:cell adhesion"/>
    <property type="evidence" value="ECO:0007669"/>
    <property type="project" value="UniProtKB-KW"/>
</dbReference>
<dbReference type="InterPro" id="IPR002035">
    <property type="entry name" value="VWF_A"/>
</dbReference>
<dbReference type="PROSITE" id="PS50026">
    <property type="entry name" value="EGF_3"/>
    <property type="match status" value="2"/>
</dbReference>
<feature type="domain" description="Sushi" evidence="17">
    <location>
        <begin position="913"/>
        <end position="971"/>
    </location>
</feature>
<dbReference type="CDD" id="cd00054">
    <property type="entry name" value="EGF_CA"/>
    <property type="match status" value="1"/>
</dbReference>
<evidence type="ECO:0000256" key="1">
    <source>
        <dbReference type="ARBA" id="ARBA00004613"/>
    </source>
</evidence>
<feature type="domain" description="Sushi" evidence="17">
    <location>
        <begin position="736"/>
        <end position="794"/>
    </location>
</feature>
<feature type="domain" description="Sushi" evidence="17">
    <location>
        <begin position="323"/>
        <end position="381"/>
    </location>
</feature>
<evidence type="ECO:0000259" key="17">
    <source>
        <dbReference type="PROSITE" id="PS50923"/>
    </source>
</evidence>
<feature type="domain" description="EGF-like" evidence="15">
    <location>
        <begin position="1334"/>
        <end position="1370"/>
    </location>
</feature>
<dbReference type="PRINTS" id="PR00453">
    <property type="entry name" value="VWFADOMAIN"/>
</dbReference>
<comment type="caution">
    <text evidence="11">Lacks conserved residue(s) required for the propagation of feature annotation.</text>
</comment>
<dbReference type="OrthoDB" id="406096at2759"/>
<dbReference type="PANTHER" id="PTHR45656">
    <property type="entry name" value="PROTEIN CBR-CLEC-78"/>
    <property type="match status" value="1"/>
</dbReference>
<feature type="domain" description="Sushi" evidence="17">
    <location>
        <begin position="1031"/>
        <end position="1089"/>
    </location>
</feature>
<dbReference type="FunFam" id="3.40.50.410:FF:000004">
    <property type="entry name" value="collagen alpha-6(VI) chain"/>
    <property type="match status" value="3"/>
</dbReference>
<keyword evidence="4 12" id="KW-0768">Sushi</keyword>
<feature type="disulfide bond" evidence="12">
    <location>
        <begin position="470"/>
        <end position="497"/>
    </location>
</feature>
<dbReference type="Pfam" id="PF00084">
    <property type="entry name" value="Sushi"/>
    <property type="match status" value="17"/>
</dbReference>
<feature type="disulfide bond" evidence="12">
    <location>
        <begin position="647"/>
        <end position="674"/>
    </location>
</feature>
<dbReference type="SMART" id="SM00032">
    <property type="entry name" value="CCP"/>
    <property type="match status" value="17"/>
</dbReference>
<feature type="disulfide bond" evidence="12">
    <location>
        <begin position="942"/>
        <end position="969"/>
    </location>
</feature>
<feature type="disulfide bond" evidence="12">
    <location>
        <begin position="1878"/>
        <end position="1905"/>
    </location>
</feature>
<feature type="domain" description="Sushi" evidence="17">
    <location>
        <begin position="677"/>
        <end position="735"/>
    </location>
</feature>
<feature type="domain" description="EGF-like" evidence="15">
    <location>
        <begin position="224"/>
        <end position="262"/>
    </location>
</feature>
<feature type="domain" description="Sushi" evidence="17">
    <location>
        <begin position="854"/>
        <end position="912"/>
    </location>
</feature>
<feature type="disulfide bond" evidence="12">
    <location>
        <begin position="824"/>
        <end position="851"/>
    </location>
</feature>
<dbReference type="SMART" id="SM00181">
    <property type="entry name" value="EGF"/>
    <property type="match status" value="2"/>
</dbReference>
<keyword evidence="6" id="KW-0677">Repeat</keyword>
<protein>
    <submittedName>
        <fullName evidence="19">Sushi, von Willebrand factor type A, EGF and pentraxin domain-containing protein 1-like</fullName>
    </submittedName>
</protein>
<dbReference type="FunFam" id="2.10.25.10:FF:000255">
    <property type="entry name" value="Sushi, nidogen and EGF-like domains 1"/>
    <property type="match status" value="1"/>
</dbReference>
<keyword evidence="5 14" id="KW-0732">Signal</keyword>
<dbReference type="Proteomes" id="UP000515135">
    <property type="component" value="Unplaced"/>
</dbReference>
<dbReference type="InterPro" id="IPR035976">
    <property type="entry name" value="Sushi/SCR/CCP_sf"/>
</dbReference>
<feature type="domain" description="Sushi" evidence="17">
    <location>
        <begin position="1578"/>
        <end position="1634"/>
    </location>
</feature>
<keyword evidence="18" id="KW-1185">Reference proteome</keyword>
<feature type="domain" description="Sushi" evidence="17">
    <location>
        <begin position="264"/>
        <end position="322"/>
    </location>
</feature>
<organism evidence="18 19">
    <name type="scientific">Branchiostoma belcheri</name>
    <name type="common">Amphioxus</name>
    <dbReference type="NCBI Taxonomy" id="7741"/>
    <lineage>
        <taxon>Eukaryota</taxon>
        <taxon>Metazoa</taxon>
        <taxon>Chordata</taxon>
        <taxon>Cephalochordata</taxon>
        <taxon>Leptocardii</taxon>
        <taxon>Amphioxiformes</taxon>
        <taxon>Branchiostomatidae</taxon>
        <taxon>Branchiostoma</taxon>
    </lineage>
</organism>
<keyword evidence="8" id="KW-0130">Cell adhesion</keyword>
<keyword evidence="13" id="KW-1133">Transmembrane helix</keyword>
<dbReference type="InterPro" id="IPR000436">
    <property type="entry name" value="Sushi_SCR_CCP_dom"/>
</dbReference>
<evidence type="ECO:0000313" key="19">
    <source>
        <dbReference type="RefSeq" id="XP_019626710.1"/>
    </source>
</evidence>
<feature type="disulfide bond" evidence="12">
    <location>
        <begin position="1001"/>
        <end position="1028"/>
    </location>
</feature>
<dbReference type="Gene3D" id="3.40.50.410">
    <property type="entry name" value="von Willebrand factor, type A domain"/>
    <property type="match status" value="4"/>
</dbReference>
<dbReference type="SUPFAM" id="SSF57535">
    <property type="entry name" value="Complement control module/SCR domain"/>
    <property type="match status" value="17"/>
</dbReference>
<dbReference type="CDD" id="cd01472">
    <property type="entry name" value="vWA_collagen"/>
    <property type="match status" value="4"/>
</dbReference>
<keyword evidence="13" id="KW-0812">Transmembrane</keyword>
<evidence type="ECO:0000256" key="3">
    <source>
        <dbReference type="ARBA" id="ARBA00022536"/>
    </source>
</evidence>
<keyword evidence="7" id="KW-0106">Calcium</keyword>
<dbReference type="SMART" id="SM00327">
    <property type="entry name" value="VWA"/>
    <property type="match status" value="4"/>
</dbReference>
<dbReference type="GO" id="GO:0005576">
    <property type="term" value="C:extracellular region"/>
    <property type="evidence" value="ECO:0007669"/>
    <property type="project" value="UniProtKB-SubCell"/>
</dbReference>
<name>A0A6P4YC47_BRABE</name>
<dbReference type="PROSITE" id="PS00022">
    <property type="entry name" value="EGF_1"/>
    <property type="match status" value="1"/>
</dbReference>
<dbReference type="Pfam" id="PF00008">
    <property type="entry name" value="EGF"/>
    <property type="match status" value="1"/>
</dbReference>
<evidence type="ECO:0000256" key="10">
    <source>
        <dbReference type="ARBA" id="ARBA00023180"/>
    </source>
</evidence>
<dbReference type="SMART" id="SM00179">
    <property type="entry name" value="EGF_CA"/>
    <property type="match status" value="2"/>
</dbReference>
<keyword evidence="2" id="KW-0964">Secreted</keyword>
<evidence type="ECO:0000259" key="15">
    <source>
        <dbReference type="PROSITE" id="PS50026"/>
    </source>
</evidence>
<feature type="disulfide bond" evidence="12">
    <location>
        <begin position="529"/>
        <end position="556"/>
    </location>
</feature>
<dbReference type="CDD" id="cd00033">
    <property type="entry name" value="CCP"/>
    <property type="match status" value="17"/>
</dbReference>
<dbReference type="InterPro" id="IPR051277">
    <property type="entry name" value="SEZ6_CSMD_C4BPB_Regulators"/>
</dbReference>
<feature type="domain" description="Sushi" evidence="17">
    <location>
        <begin position="382"/>
        <end position="440"/>
    </location>
</feature>
<evidence type="ECO:0000256" key="11">
    <source>
        <dbReference type="PROSITE-ProRule" id="PRU00076"/>
    </source>
</evidence>
<feature type="disulfide bond" evidence="11">
    <location>
        <begin position="1360"/>
        <end position="1369"/>
    </location>
</feature>
<feature type="disulfide bond" evidence="12">
    <location>
        <begin position="1605"/>
        <end position="1632"/>
    </location>
</feature>
<keyword evidence="3 11" id="KW-0245">EGF-like domain</keyword>
<dbReference type="KEGG" id="bbel:109471797"/>
<feature type="domain" description="Sushi" evidence="17">
    <location>
        <begin position="559"/>
        <end position="617"/>
    </location>
</feature>
<evidence type="ECO:0000256" key="12">
    <source>
        <dbReference type="PROSITE-ProRule" id="PRU00302"/>
    </source>
</evidence>
<keyword evidence="9 11" id="KW-1015">Disulfide bond</keyword>
<feature type="disulfide bond" evidence="12">
    <location>
        <begin position="352"/>
        <end position="379"/>
    </location>
</feature>
<feature type="signal peptide" evidence="14">
    <location>
        <begin position="1"/>
        <end position="25"/>
    </location>
</feature>
<feature type="disulfide bond" evidence="12">
    <location>
        <begin position="1060"/>
        <end position="1087"/>
    </location>
</feature>
<accession>A0A6P4YC47</accession>
<evidence type="ECO:0000259" key="16">
    <source>
        <dbReference type="PROSITE" id="PS50234"/>
    </source>
</evidence>
<feature type="domain" description="Sushi" evidence="17">
    <location>
        <begin position="1851"/>
        <end position="1907"/>
    </location>
</feature>
<feature type="chain" id="PRO_5028462473" evidence="14">
    <location>
        <begin position="26"/>
        <end position="1979"/>
    </location>
</feature>
<dbReference type="InterPro" id="IPR036465">
    <property type="entry name" value="vWFA_dom_sf"/>
</dbReference>
<feature type="domain" description="Sushi" evidence="17">
    <location>
        <begin position="795"/>
        <end position="853"/>
    </location>
</feature>
<dbReference type="Pfam" id="PF00092">
    <property type="entry name" value="VWA"/>
    <property type="match status" value="4"/>
</dbReference>
<dbReference type="GeneID" id="109471797"/>
<feature type="domain" description="Sushi" evidence="17">
    <location>
        <begin position="618"/>
        <end position="676"/>
    </location>
</feature>
<feature type="domain" description="VWFA" evidence="16">
    <location>
        <begin position="1399"/>
        <end position="1574"/>
    </location>
</feature>
<comment type="subcellular location">
    <subcellularLocation>
        <location evidence="1">Secreted</location>
    </subcellularLocation>
</comment>
<evidence type="ECO:0000256" key="13">
    <source>
        <dbReference type="SAM" id="Phobius"/>
    </source>
</evidence>
<keyword evidence="13" id="KW-0472">Membrane</keyword>
<proteinExistence type="predicted"/>
<feature type="transmembrane region" description="Helical" evidence="13">
    <location>
        <begin position="1920"/>
        <end position="1943"/>
    </location>
</feature>
<dbReference type="InterPro" id="IPR001881">
    <property type="entry name" value="EGF-like_Ca-bd_dom"/>
</dbReference>
<sequence>MARDRKHLSLLLSIFLTVHFKTVVSQTTPSTTDQCEQQVDIVFLIDSSESVRSGGFETSKEFVISVAENFDFAQDATRIGVVTFSNSGLQVTEVRLNEFDNRDDFVAAVRAIDYDRGGTYTGEALDYVRTNSFIQSNGARDDVLPILVVLTDDDPADDVAAPAQRLRQQGVTVFAVGVGHVLDITDQTLLDIAGDQDRVLRVEDFRDLADAIHAQRLGQSICDSSNLCDPSPCHAMATCTVLGRTFQCACVLGFVGDGLACQVVTCPTLVAPENGSLDPSGANTYQDVVQFACNQGFRLVGDTAATCQATGTWSHPVPRCEALPCPTLTAPVNGALSPAGANSYQDVVTFTCDQGYELDGASRTTCQANQAWSEPVPNCQALECPTLTAPVNGALSPAGANSYQDVVTFTCDQGYGLNGAASVTCQADQTWSAPVPTCRPLLCPTLTAPVNGALSPTGANSYQDVVTFTCDQGYRLDGASSTTCQADQTWRQPVPTCQPRQCPTLTAPANGALSPAGANSYQDVVTFTCDQGYGLNGASSVTCQADQTWSAPVPTCQPRQCPTLTAPTNGALSPTGANSYQDVVTFTCDQGYGLNGASSVTCQADQTWSAPIPTCQPRQCQTLTDPVNGALNPTGANSYQDVVTFTCDQGYGLNGASRVTCQADQTWSAPVPTCQPRQCPRLASLPNGALSPVGANSYQDVVTFTCNQGYRLDGASRITCQLDLTWSEPVPTCRALPCPTLTAPVNGALSPTGANSYQDVVTFTCNQGYRLEGTSSLRCQADQTWSGPVPNCQRGQCPTLSPPSNGALSPAGANSYQDVVTFTCDQGYNLNGASSVTCQADQRWSEPVPTCQPRRCPTLTQLANGALNPAGANSYQDVVTFTCNQGYRLDGASSTICQLDQTWSEPVPTCRALPCPTLTAPVNGALSPAGANSYQDVVTFTCNQGYRLSGASRLTCQADQTWSGPIPTCQRRQCSALAAPVDGALSPVGANSYQDVVTFTCDQGYGLNGASSVTCQADQTWTAPIPTCQPVQCPSLIAPAFGTLRPIGANSYQDVVHFTCNEEYQLDGASSTTCQADRTWSEPVPDCREEPCDRLDREGWDLVFLLDSSGSVDQSFLDAKSFTRETIAGLIDSDGVTHIGLVQYNENQQTAFNLNQYQTKADILSAVDNINYLGGGTYTGRAIHFARQVSFGADSGNRANRPDALVVLTDGVSFDPVAYAAQSARHQGITVFAIGMGTTVDRDTLDQIAGNPQNVLQVSDPGSRAQVIKSLKRWLCRAAYCGDPGAPTDGIRQGTFYQGGQVDFSCHDGYTLVGETSITCQWSTWSSDVPVCRVGGPCSPNPCQNGGQCFQTVNSYRCQCSNGYWGPTCAFRPTIPVTRPAGFTTRVRIRDRLNHGGWDLILLLDSSTSLGQSNFEKVKQYAKDIVDGLPLSTEATRIGLVQYSDTPSDVVFLKDYENKMKISEAIDDLSYLGGATFTGEAIDHTRTISFAPSNGNREGVPDALVVLTDGKSSDDISFPSLSTRQKGVNVFVIGVGDDLDRETLQGIAGDPEKVLPVPDDDALPGANTKLVNWLNRAVECRDPGMPLNGIRRGSFFQGGQVDYSCNDGYAVVGDARIRCQEDGRWSGDAPLCRLGDPCSPNPCPSGLQCVATIDSHRCEDPDARDRDVGWDVVFLVDSSGSLDGPDFASAKTIIQNIVSRRQDPQGNTRYGLMQFSDITRKEFDLNDFSEKEEVLDAIRGIQQLGGGSFVGNAMDAARQDSFASTSGNRPGSPDALVLVTDGRSDDAMEFAAQSVRHENISIFAIGIGDNVDQGRLEMITDDPQKVLYVTGGQQSATAATNRLEQWFSGGTHCEDPGAPTNGSRRGTSFQGGDVDFSCDDGFTLNGVTRITCQADGTWTDDVPTCTAVGGAAGGGLGIPVAALAALLCLLGLLLLAGCIALCCSRHTSYAPAAAMAAPIEPKAKGSESQVAIIDFVGNP</sequence>
<dbReference type="GO" id="GO:0005509">
    <property type="term" value="F:calcium ion binding"/>
    <property type="evidence" value="ECO:0007669"/>
    <property type="project" value="InterPro"/>
</dbReference>
<dbReference type="FunFam" id="2.10.70.10:FF:000014">
    <property type="entry name" value="Membrane cofactor protein"/>
    <property type="match status" value="2"/>
</dbReference>
<dbReference type="Gene3D" id="2.10.70.10">
    <property type="entry name" value="Complement Module, domain 1"/>
    <property type="match status" value="17"/>
</dbReference>